<organism evidence="2 3">
    <name type="scientific">Paraburkholderia tagetis</name>
    <dbReference type="NCBI Taxonomy" id="2913261"/>
    <lineage>
        <taxon>Bacteria</taxon>
        <taxon>Pseudomonadati</taxon>
        <taxon>Pseudomonadota</taxon>
        <taxon>Betaproteobacteria</taxon>
        <taxon>Burkholderiales</taxon>
        <taxon>Burkholderiaceae</taxon>
        <taxon>Paraburkholderia</taxon>
    </lineage>
</organism>
<protein>
    <submittedName>
        <fullName evidence="2">Uncharacterized protein</fullName>
    </submittedName>
</protein>
<evidence type="ECO:0000313" key="3">
    <source>
        <dbReference type="Proteomes" id="UP001139308"/>
    </source>
</evidence>
<keyword evidence="1" id="KW-1133">Transmembrane helix</keyword>
<proteinExistence type="predicted"/>
<keyword evidence="1" id="KW-0812">Transmembrane</keyword>
<dbReference type="AlphaFoldDB" id="A0A9X1RV51"/>
<comment type="caution">
    <text evidence="2">The sequence shown here is derived from an EMBL/GenBank/DDBJ whole genome shotgun (WGS) entry which is preliminary data.</text>
</comment>
<evidence type="ECO:0000256" key="1">
    <source>
        <dbReference type="SAM" id="Phobius"/>
    </source>
</evidence>
<accession>A0A9X1RV51</accession>
<gene>
    <name evidence="2" type="ORF">L5014_25460</name>
</gene>
<feature type="transmembrane region" description="Helical" evidence="1">
    <location>
        <begin position="25"/>
        <end position="46"/>
    </location>
</feature>
<keyword evidence="3" id="KW-1185">Reference proteome</keyword>
<keyword evidence="1" id="KW-0472">Membrane</keyword>
<sequence length="51" mass="5291">MLTITYNLLGTAPGPFFTGFVADRVGLLGALQVVPLVSLLAAAAFVSGKRR</sequence>
<evidence type="ECO:0000313" key="2">
    <source>
        <dbReference type="EMBL" id="MCG5076662.1"/>
    </source>
</evidence>
<name>A0A9X1RV51_9BURK</name>
<dbReference type="EMBL" id="JAKLJA010000026">
    <property type="protein sequence ID" value="MCG5076662.1"/>
    <property type="molecule type" value="Genomic_DNA"/>
</dbReference>
<dbReference type="RefSeq" id="WP_238466572.1">
    <property type="nucleotide sequence ID" value="NZ_JAKLJA010000026.1"/>
</dbReference>
<reference evidence="2" key="1">
    <citation type="submission" date="2022-01" db="EMBL/GenBank/DDBJ databases">
        <title>Genome sequence and assembly of Parabukholderia sp. RG36.</title>
        <authorList>
            <person name="Chhetri G."/>
        </authorList>
    </citation>
    <scope>NUCLEOTIDE SEQUENCE</scope>
    <source>
        <strain evidence="2">RG36</strain>
    </source>
</reference>
<dbReference type="Proteomes" id="UP001139308">
    <property type="component" value="Unassembled WGS sequence"/>
</dbReference>